<gene>
    <name evidence="1" type="ORF">FEK34_20690</name>
</gene>
<dbReference type="EMBL" id="VBUT01000008">
    <property type="protein sequence ID" value="TLF75189.1"/>
    <property type="molecule type" value="Genomic_DNA"/>
</dbReference>
<protein>
    <submittedName>
        <fullName evidence="1">Uncharacterized protein</fullName>
    </submittedName>
</protein>
<proteinExistence type="predicted"/>
<evidence type="ECO:0000313" key="1">
    <source>
        <dbReference type="EMBL" id="TLF75189.1"/>
    </source>
</evidence>
<dbReference type="Proteomes" id="UP000306378">
    <property type="component" value="Unassembled WGS sequence"/>
</dbReference>
<sequence>MAVHVVRRVWMVGDRTAHRARAVGDGAWVVSYLRGRILNIEQAVAALQAAELVTDMDELAARVGLTSLEMFGLAVVEAPWDAVPAFDDR</sequence>
<accession>A0A5R8NHN2</accession>
<comment type="caution">
    <text evidence="1">The sequence shown here is derived from an EMBL/GenBank/DDBJ whole genome shotgun (WGS) entry which is preliminary data.</text>
</comment>
<organism evidence="1 2">
    <name type="scientific">Nocardia cyriacigeorgica</name>
    <dbReference type="NCBI Taxonomy" id="135487"/>
    <lineage>
        <taxon>Bacteria</taxon>
        <taxon>Bacillati</taxon>
        <taxon>Actinomycetota</taxon>
        <taxon>Actinomycetes</taxon>
        <taxon>Mycobacteriales</taxon>
        <taxon>Nocardiaceae</taxon>
        <taxon>Nocardia</taxon>
    </lineage>
</organism>
<evidence type="ECO:0000313" key="2">
    <source>
        <dbReference type="Proteomes" id="UP000306378"/>
    </source>
</evidence>
<dbReference type="AlphaFoldDB" id="A0A5R8NHN2"/>
<name>A0A5R8NHN2_9NOCA</name>
<reference evidence="1 2" key="1">
    <citation type="submission" date="2019-05" db="EMBL/GenBank/DDBJ databases">
        <title>Genomes sequences of two Nocardia cyriacigeorgica environmental isolates, type strains Nocardia asteroides ATCC 19247 and Nocardia cyriacigeorgica DSM 44484.</title>
        <authorList>
            <person name="Vautrin F."/>
            <person name="Bergeron E."/>
            <person name="Dubost A."/>
            <person name="Abrouk D."/>
            <person name="Rodriguez Nava V."/>
            <person name="Pujic P."/>
        </authorList>
    </citation>
    <scope>NUCLEOTIDE SEQUENCE [LARGE SCALE GENOMIC DNA]</scope>
    <source>
        <strain evidence="1 2">EML 446</strain>
    </source>
</reference>